<keyword evidence="8" id="KW-0964">Secreted</keyword>
<reference evidence="12 13" key="1">
    <citation type="submission" date="2020-08" db="EMBL/GenBank/DDBJ databases">
        <title>Sequencing the genomes of 1000 actinobacteria strains.</title>
        <authorList>
            <person name="Klenk H.-P."/>
        </authorList>
    </citation>
    <scope>NUCLEOTIDE SEQUENCE [LARGE SCALE GENOMIC DNA]</scope>
    <source>
        <strain evidence="12 13">DSM 43582</strain>
    </source>
</reference>
<comment type="cofactor">
    <cofactor evidence="8">
        <name>Zn(2+)</name>
        <dbReference type="ChEBI" id="CHEBI:29105"/>
    </cofactor>
</comment>
<comment type="similarity">
    <text evidence="1 8">Belongs to the peptidase M4 family.</text>
</comment>
<keyword evidence="2 8" id="KW-0645">Protease</keyword>
<dbReference type="InterPro" id="IPR023612">
    <property type="entry name" value="Peptidase_M4"/>
</dbReference>
<evidence type="ECO:0000256" key="3">
    <source>
        <dbReference type="ARBA" id="ARBA00022723"/>
    </source>
</evidence>
<dbReference type="GO" id="GO:0005576">
    <property type="term" value="C:extracellular region"/>
    <property type="evidence" value="ECO:0007669"/>
    <property type="project" value="UniProtKB-SubCell"/>
</dbReference>
<proteinExistence type="inferred from homology"/>
<feature type="region of interest" description="Disordered" evidence="9">
    <location>
        <begin position="311"/>
        <end position="353"/>
    </location>
</feature>
<dbReference type="Gene3D" id="3.10.170.10">
    <property type="match status" value="1"/>
</dbReference>
<dbReference type="GO" id="GO:0004222">
    <property type="term" value="F:metalloendopeptidase activity"/>
    <property type="evidence" value="ECO:0007669"/>
    <property type="project" value="UniProtKB-UniRule"/>
</dbReference>
<dbReference type="Pfam" id="PF01447">
    <property type="entry name" value="Peptidase_M4"/>
    <property type="match status" value="1"/>
</dbReference>
<evidence type="ECO:0000259" key="11">
    <source>
        <dbReference type="Pfam" id="PF02868"/>
    </source>
</evidence>
<keyword evidence="5 8" id="KW-0862">Zinc</keyword>
<keyword evidence="6 8" id="KW-0482">Metalloprotease</keyword>
<dbReference type="SUPFAM" id="SSF55486">
    <property type="entry name" value="Metalloproteases ('zincins'), catalytic domain"/>
    <property type="match status" value="1"/>
</dbReference>
<evidence type="ECO:0000256" key="9">
    <source>
        <dbReference type="SAM" id="MobiDB-lite"/>
    </source>
</evidence>
<feature type="active site" evidence="7">
    <location>
        <position position="254"/>
    </location>
</feature>
<dbReference type="EMBL" id="JACHIT010000001">
    <property type="protein sequence ID" value="MBB5911808.1"/>
    <property type="molecule type" value="Genomic_DNA"/>
</dbReference>
<comment type="function">
    <text evidence="8">Extracellular zinc metalloprotease.</text>
</comment>
<dbReference type="InterPro" id="IPR001570">
    <property type="entry name" value="Peptidase_M4_C_domain"/>
</dbReference>
<evidence type="ECO:0000256" key="4">
    <source>
        <dbReference type="ARBA" id="ARBA00022801"/>
    </source>
</evidence>
<evidence type="ECO:0000313" key="13">
    <source>
        <dbReference type="Proteomes" id="UP000540412"/>
    </source>
</evidence>
<evidence type="ECO:0000256" key="7">
    <source>
        <dbReference type="PIRSR" id="PIRSR623612-1"/>
    </source>
</evidence>
<dbReference type="InterPro" id="IPR050728">
    <property type="entry name" value="Zinc_Metalloprotease_M4"/>
</dbReference>
<dbReference type="InterPro" id="IPR027268">
    <property type="entry name" value="Peptidase_M4/M1_CTD_sf"/>
</dbReference>
<organism evidence="12 13">
    <name type="scientific">Nocardia transvalensis</name>
    <dbReference type="NCBI Taxonomy" id="37333"/>
    <lineage>
        <taxon>Bacteria</taxon>
        <taxon>Bacillati</taxon>
        <taxon>Actinomycetota</taxon>
        <taxon>Actinomycetes</taxon>
        <taxon>Mycobacteriales</taxon>
        <taxon>Nocardiaceae</taxon>
        <taxon>Nocardia</taxon>
    </lineage>
</organism>
<dbReference type="EC" id="3.4.24.-" evidence="8"/>
<evidence type="ECO:0000256" key="5">
    <source>
        <dbReference type="ARBA" id="ARBA00022833"/>
    </source>
</evidence>
<dbReference type="GO" id="GO:0046872">
    <property type="term" value="F:metal ion binding"/>
    <property type="evidence" value="ECO:0007669"/>
    <property type="project" value="UniProtKB-UniRule"/>
</dbReference>
<keyword evidence="13" id="KW-1185">Reference proteome</keyword>
<feature type="domain" description="Peptidase M4" evidence="10">
    <location>
        <begin position="209"/>
        <end position="261"/>
    </location>
</feature>
<protein>
    <recommendedName>
        <fullName evidence="8">Neutral metalloproteinase</fullName>
        <ecNumber evidence="8">3.4.24.-</ecNumber>
    </recommendedName>
</protein>
<dbReference type="Proteomes" id="UP000540412">
    <property type="component" value="Unassembled WGS sequence"/>
</dbReference>
<name>A0A7W9UG17_9NOCA</name>
<dbReference type="AlphaFoldDB" id="A0A7W9UG17"/>
<dbReference type="GO" id="GO:0006508">
    <property type="term" value="P:proteolysis"/>
    <property type="evidence" value="ECO:0007669"/>
    <property type="project" value="UniProtKB-KW"/>
</dbReference>
<feature type="active site" description="Proton donor" evidence="7">
    <location>
        <position position="351"/>
    </location>
</feature>
<dbReference type="RefSeq" id="WP_051162222.1">
    <property type="nucleotide sequence ID" value="NZ_JACHIT010000001.1"/>
</dbReference>
<evidence type="ECO:0000256" key="1">
    <source>
        <dbReference type="ARBA" id="ARBA00009388"/>
    </source>
</evidence>
<evidence type="ECO:0000259" key="10">
    <source>
        <dbReference type="Pfam" id="PF01447"/>
    </source>
</evidence>
<feature type="domain" description="Peptidase M4 C-terminal" evidence="11">
    <location>
        <begin position="264"/>
        <end position="439"/>
    </location>
</feature>
<keyword evidence="4 8" id="KW-0378">Hydrolase</keyword>
<evidence type="ECO:0000256" key="6">
    <source>
        <dbReference type="ARBA" id="ARBA00023049"/>
    </source>
</evidence>
<evidence type="ECO:0000313" key="12">
    <source>
        <dbReference type="EMBL" id="MBB5911808.1"/>
    </source>
</evidence>
<dbReference type="PANTHER" id="PTHR33794">
    <property type="entry name" value="BACILLOLYSIN"/>
    <property type="match status" value="1"/>
</dbReference>
<dbReference type="PRINTS" id="PR00730">
    <property type="entry name" value="THERMOLYSIN"/>
</dbReference>
<sequence>MRLSQRIAGVPVHGAGVALSLRPDGALLSATGALTAHTHGSYPPEGVAPTAAARRAALGTVAGASRSAADTLAVRTESAAWFDPSLIDGDGPDVAAIPAYRFDVAAAGDLWRVFVAAGPGAEVLDAWTTGRSLARAVCDADSQGEERRIGTPCGAAGSYPVVRSEGQPRVAGNEDANRVYGWLGDTETFYRHYTDLGSLTDLIGVDLGDGGGKALRATVRVCAETCPYANAYWTGGRGAVLGGAVLGLDVLAHEITHGVTERTSGLNYVNESGAVNESMSDVFGEFTELATARGLPADRWKIGNGTAVGVVRDMRSPRSGPDPQPETYRGPGWAPATHSGAHPAPDNGGVHTNSGVGNRLAALITDGGRAGGRVIGGIGLAKAASLYWTVQTQLYPSAGYPALASTLTTVCRNNIDDNIAGFTESDCAAVTQAVEAVRIPLLRTRSGDAGE</sequence>
<dbReference type="Gene3D" id="1.10.390.10">
    <property type="entry name" value="Neutral Protease Domain 2"/>
    <property type="match status" value="1"/>
</dbReference>
<evidence type="ECO:0000256" key="2">
    <source>
        <dbReference type="ARBA" id="ARBA00022670"/>
    </source>
</evidence>
<dbReference type="Pfam" id="PF02868">
    <property type="entry name" value="Peptidase_M4_C"/>
    <property type="match status" value="1"/>
</dbReference>
<comment type="subcellular location">
    <subcellularLocation>
        <location evidence="8">Secreted</location>
    </subcellularLocation>
</comment>
<dbReference type="PANTHER" id="PTHR33794:SF1">
    <property type="entry name" value="BACILLOLYSIN"/>
    <property type="match status" value="1"/>
</dbReference>
<evidence type="ECO:0000256" key="8">
    <source>
        <dbReference type="RuleBase" id="RU366073"/>
    </source>
</evidence>
<dbReference type="InterPro" id="IPR013856">
    <property type="entry name" value="Peptidase_M4_domain"/>
</dbReference>
<accession>A0A7W9UG17</accession>
<keyword evidence="3" id="KW-0479">Metal-binding</keyword>
<comment type="caution">
    <text evidence="12">The sequence shown here is derived from an EMBL/GenBank/DDBJ whole genome shotgun (WGS) entry which is preliminary data.</text>
</comment>
<gene>
    <name evidence="12" type="ORF">BJY24_000675</name>
</gene>